<keyword evidence="4" id="KW-1185">Reference proteome</keyword>
<feature type="transmembrane region" description="Helical" evidence="2">
    <location>
        <begin position="78"/>
        <end position="98"/>
    </location>
</feature>
<sequence length="222" mass="24014">MPAIDAAQPAPTDAPHLFLTPGQTATIPVHIGFDSQPWPWHATDLMLSTVGQIIPVLLIAVSGLAFFARRRNPSTTAWFWIITLVTLALIAAEAVVLYQMGLIEDDRASMASIFIAVFAVPTVVSVGLLRAALWPKKRDKHKGAPRLAVDLTQRLGALSDRRLSEAAAPDRSSPRGVSETSRTPSCRGLERSTHEPTAGRQAALRPVTERRRRPTCATEAGT</sequence>
<reference evidence="4" key="1">
    <citation type="journal article" date="2019" name="Int. J. Syst. Evol. Microbiol.">
        <title>The Global Catalogue of Microorganisms (GCM) 10K type strain sequencing project: providing services to taxonomists for standard genome sequencing and annotation.</title>
        <authorList>
            <consortium name="The Broad Institute Genomics Platform"/>
            <consortium name="The Broad Institute Genome Sequencing Center for Infectious Disease"/>
            <person name="Wu L."/>
            <person name="Ma J."/>
        </authorList>
    </citation>
    <scope>NUCLEOTIDE SEQUENCE [LARGE SCALE GENOMIC DNA]</scope>
    <source>
        <strain evidence="4">NBRC 108728</strain>
    </source>
</reference>
<keyword evidence="2" id="KW-0472">Membrane</keyword>
<protein>
    <submittedName>
        <fullName evidence="3">Uncharacterized protein</fullName>
    </submittedName>
</protein>
<evidence type="ECO:0000256" key="2">
    <source>
        <dbReference type="SAM" id="Phobius"/>
    </source>
</evidence>
<accession>A0ABN6Y0X4</accession>
<feature type="region of interest" description="Disordered" evidence="1">
    <location>
        <begin position="162"/>
        <end position="222"/>
    </location>
</feature>
<organism evidence="3 4">
    <name type="scientific">Frondihabitans sucicola</name>
    <dbReference type="NCBI Taxonomy" id="1268041"/>
    <lineage>
        <taxon>Bacteria</taxon>
        <taxon>Bacillati</taxon>
        <taxon>Actinomycetota</taxon>
        <taxon>Actinomycetes</taxon>
        <taxon>Micrococcales</taxon>
        <taxon>Microbacteriaceae</taxon>
        <taxon>Frondihabitans</taxon>
    </lineage>
</organism>
<keyword evidence="2" id="KW-1133">Transmembrane helix</keyword>
<evidence type="ECO:0000313" key="3">
    <source>
        <dbReference type="EMBL" id="BDZ50754.1"/>
    </source>
</evidence>
<dbReference type="EMBL" id="AP027732">
    <property type="protein sequence ID" value="BDZ50754.1"/>
    <property type="molecule type" value="Genomic_DNA"/>
</dbReference>
<dbReference type="Proteomes" id="UP001321486">
    <property type="component" value="Chromosome"/>
</dbReference>
<evidence type="ECO:0000313" key="4">
    <source>
        <dbReference type="Proteomes" id="UP001321486"/>
    </source>
</evidence>
<name>A0ABN6Y0X4_9MICO</name>
<feature type="transmembrane region" description="Helical" evidence="2">
    <location>
        <begin position="45"/>
        <end position="66"/>
    </location>
</feature>
<proteinExistence type="predicted"/>
<gene>
    <name evidence="3" type="ORF">GCM10025867_29950</name>
</gene>
<feature type="transmembrane region" description="Helical" evidence="2">
    <location>
        <begin position="110"/>
        <end position="133"/>
    </location>
</feature>
<evidence type="ECO:0000256" key="1">
    <source>
        <dbReference type="SAM" id="MobiDB-lite"/>
    </source>
</evidence>
<keyword evidence="2" id="KW-0812">Transmembrane</keyword>